<dbReference type="Gene3D" id="3.90.1200.10">
    <property type="match status" value="1"/>
</dbReference>
<evidence type="ECO:0000313" key="3">
    <source>
        <dbReference type="Proteomes" id="UP001499933"/>
    </source>
</evidence>
<proteinExistence type="predicted"/>
<gene>
    <name evidence="2" type="ORF">GCM10009776_21330</name>
</gene>
<dbReference type="InterPro" id="IPR002575">
    <property type="entry name" value="Aminoglycoside_PTrfase"/>
</dbReference>
<dbReference type="Proteomes" id="UP001499933">
    <property type="component" value="Unassembled WGS sequence"/>
</dbReference>
<protein>
    <recommendedName>
        <fullName evidence="1">Aminoglycoside phosphotransferase domain-containing protein</fullName>
    </recommendedName>
</protein>
<keyword evidence="3" id="KW-1185">Reference proteome</keyword>
<accession>A0ABN2QW31</accession>
<comment type="caution">
    <text evidence="2">The sequence shown here is derived from an EMBL/GenBank/DDBJ whole genome shotgun (WGS) entry which is preliminary data.</text>
</comment>
<feature type="domain" description="Aminoglycoside phosphotransferase" evidence="1">
    <location>
        <begin position="161"/>
        <end position="346"/>
    </location>
</feature>
<reference evidence="2 3" key="1">
    <citation type="journal article" date="2019" name="Int. J. Syst. Evol. Microbiol.">
        <title>The Global Catalogue of Microorganisms (GCM) 10K type strain sequencing project: providing services to taxonomists for standard genome sequencing and annotation.</title>
        <authorList>
            <consortium name="The Broad Institute Genomics Platform"/>
            <consortium name="The Broad Institute Genome Sequencing Center for Infectious Disease"/>
            <person name="Wu L."/>
            <person name="Ma J."/>
        </authorList>
    </citation>
    <scope>NUCLEOTIDE SEQUENCE [LARGE SCALE GENOMIC DNA]</scope>
    <source>
        <strain evidence="2 3">JCM 14901</strain>
    </source>
</reference>
<dbReference type="RefSeq" id="WP_344094357.1">
    <property type="nucleotide sequence ID" value="NZ_BAAAOG010000003.1"/>
</dbReference>
<dbReference type="SUPFAM" id="SSF56112">
    <property type="entry name" value="Protein kinase-like (PK-like)"/>
    <property type="match status" value="1"/>
</dbReference>
<evidence type="ECO:0000313" key="2">
    <source>
        <dbReference type="EMBL" id="GAA1958690.1"/>
    </source>
</evidence>
<dbReference type="EMBL" id="BAAAOG010000003">
    <property type="protein sequence ID" value="GAA1958690.1"/>
    <property type="molecule type" value="Genomic_DNA"/>
</dbReference>
<dbReference type="InterPro" id="IPR011009">
    <property type="entry name" value="Kinase-like_dom_sf"/>
</dbReference>
<dbReference type="Pfam" id="PF01636">
    <property type="entry name" value="APH"/>
    <property type="match status" value="1"/>
</dbReference>
<sequence length="405" mass="43850">MADDPSTRIARLIVCDADGAPLGTTPDFAVASPYWGHVEPLVAAARDDLGLSIVVLRLLTVERGAGGEPDRTTYLAEHSGLDPALTPVSPSLLDEALRPRRFRMPWARPGGPAAHFAWAEEQLAARGIRRTAPPIQVRTWNLSSIWRVPTTAGTVWLKAVPPFFAHEGRVLERVAGYAVPQLLGHGDGVVLLADVAGDDLYAPAADRALAMVDALISIQRGPGADVDALRGLGLPDWRLPSLAAPAHHVLRLRARDLDAQERRSLEKLIDGLDGRLRDLAACGIPDTLVHGDFHPGNTRGTAVDLTILDWGDSGVGHPLLDMAAFTERMPPAQRAAVEAHWIQSWEREVPGSDAGHAASLVSPVGALRQAVIYRHFLDHIEPDERIYHETDDLLWLRRTAALLPG</sequence>
<name>A0ABN2QW31_9MICO</name>
<evidence type="ECO:0000259" key="1">
    <source>
        <dbReference type="Pfam" id="PF01636"/>
    </source>
</evidence>
<organism evidence="2 3">
    <name type="scientific">Microbacterium deminutum</name>
    <dbReference type="NCBI Taxonomy" id="344164"/>
    <lineage>
        <taxon>Bacteria</taxon>
        <taxon>Bacillati</taxon>
        <taxon>Actinomycetota</taxon>
        <taxon>Actinomycetes</taxon>
        <taxon>Micrococcales</taxon>
        <taxon>Microbacteriaceae</taxon>
        <taxon>Microbacterium</taxon>
    </lineage>
</organism>